<name>X1C0N0_9ZZZZ</name>
<reference evidence="1" key="1">
    <citation type="journal article" date="2014" name="Front. Microbiol.">
        <title>High frequency of phylogenetically diverse reductive dehalogenase-homologous genes in deep subseafloor sedimentary metagenomes.</title>
        <authorList>
            <person name="Kawai M."/>
            <person name="Futagami T."/>
            <person name="Toyoda A."/>
            <person name="Takaki Y."/>
            <person name="Nishi S."/>
            <person name="Hori S."/>
            <person name="Arai W."/>
            <person name="Tsubouchi T."/>
            <person name="Morono Y."/>
            <person name="Uchiyama I."/>
            <person name="Ito T."/>
            <person name="Fujiyama A."/>
            <person name="Inagaki F."/>
            <person name="Takami H."/>
        </authorList>
    </citation>
    <scope>NUCLEOTIDE SEQUENCE</scope>
    <source>
        <strain evidence="1">Expedition CK06-06</strain>
    </source>
</reference>
<comment type="caution">
    <text evidence="1">The sequence shown here is derived from an EMBL/GenBank/DDBJ whole genome shotgun (WGS) entry which is preliminary data.</text>
</comment>
<evidence type="ECO:0000313" key="1">
    <source>
        <dbReference type="EMBL" id="GAG86912.1"/>
    </source>
</evidence>
<protein>
    <submittedName>
        <fullName evidence="1">Uncharacterized protein</fullName>
    </submittedName>
</protein>
<dbReference type="AlphaFoldDB" id="X1C0N0"/>
<feature type="non-terminal residue" evidence="1">
    <location>
        <position position="1"/>
    </location>
</feature>
<accession>X1C0N0</accession>
<gene>
    <name evidence="1" type="ORF">S01H4_22368</name>
</gene>
<dbReference type="EMBL" id="BART01010241">
    <property type="protein sequence ID" value="GAG86912.1"/>
    <property type="molecule type" value="Genomic_DNA"/>
</dbReference>
<sequence length="29" mass="3645">VDDSQRKKNKRKEWLEWYSASKKSKEKDF</sequence>
<proteinExistence type="predicted"/>
<organism evidence="1">
    <name type="scientific">marine sediment metagenome</name>
    <dbReference type="NCBI Taxonomy" id="412755"/>
    <lineage>
        <taxon>unclassified sequences</taxon>
        <taxon>metagenomes</taxon>
        <taxon>ecological metagenomes</taxon>
    </lineage>
</organism>